<dbReference type="VEuPathDB" id="FungiDB:PV10_00351"/>
<gene>
    <name evidence="2" type="ORF">PV10_00351</name>
</gene>
<evidence type="ECO:0000313" key="3">
    <source>
        <dbReference type="Proteomes" id="UP000054302"/>
    </source>
</evidence>
<dbReference type="GO" id="GO:0050661">
    <property type="term" value="F:NADP binding"/>
    <property type="evidence" value="ECO:0007669"/>
    <property type="project" value="InterPro"/>
</dbReference>
<evidence type="ECO:0000259" key="1">
    <source>
        <dbReference type="Pfam" id="PF00724"/>
    </source>
</evidence>
<dbReference type="Pfam" id="PF00724">
    <property type="entry name" value="Oxidored_FMN"/>
    <property type="match status" value="1"/>
</dbReference>
<dbReference type="SUPFAM" id="SSF51395">
    <property type="entry name" value="FMN-linked oxidoreductases"/>
    <property type="match status" value="1"/>
</dbReference>
<dbReference type="OrthoDB" id="72788at2759"/>
<dbReference type="EMBL" id="KN847520">
    <property type="protein sequence ID" value="KIV96489.1"/>
    <property type="molecule type" value="Genomic_DNA"/>
</dbReference>
<dbReference type="AlphaFoldDB" id="A0A0D1ZRC4"/>
<dbReference type="CDD" id="cd02932">
    <property type="entry name" value="OYE_YqiM_FMN"/>
    <property type="match status" value="1"/>
</dbReference>
<reference evidence="2 3" key="1">
    <citation type="submission" date="2015-01" db="EMBL/GenBank/DDBJ databases">
        <title>The Genome Sequence of Exophiala mesophila CBS40295.</title>
        <authorList>
            <consortium name="The Broad Institute Genomics Platform"/>
            <person name="Cuomo C."/>
            <person name="de Hoog S."/>
            <person name="Gorbushina A."/>
            <person name="Stielow B."/>
            <person name="Teixiera M."/>
            <person name="Abouelleil A."/>
            <person name="Chapman S.B."/>
            <person name="Priest M."/>
            <person name="Young S.K."/>
            <person name="Wortman J."/>
            <person name="Nusbaum C."/>
            <person name="Birren B."/>
        </authorList>
    </citation>
    <scope>NUCLEOTIDE SEQUENCE [LARGE SCALE GENOMIC DNA]</scope>
    <source>
        <strain evidence="2 3">CBS 40295</strain>
    </source>
</reference>
<keyword evidence="3" id="KW-1185">Reference proteome</keyword>
<accession>A0A0D1ZRC4</accession>
<dbReference type="PANTHER" id="PTHR43303:SF2">
    <property type="entry name" value="INDOLEAMINE 2,3-DIOXYGENASE PYRROLE 2,3-DIOXYGENASE (AFU_ORTHOLOGUE AFUA_5G01450"/>
    <property type="match status" value="1"/>
</dbReference>
<dbReference type="InterPro" id="IPR044152">
    <property type="entry name" value="YqjM-like"/>
</dbReference>
<evidence type="ECO:0000313" key="2">
    <source>
        <dbReference type="EMBL" id="KIV96489.1"/>
    </source>
</evidence>
<dbReference type="Gene3D" id="3.20.20.70">
    <property type="entry name" value="Aldolase class I"/>
    <property type="match status" value="1"/>
</dbReference>
<dbReference type="HOGENOM" id="CLU_012153_2_1_1"/>
<sequence>MSLNGCIPAHTIPVKVPTGTALQQDPPTLFTPLKIRGLEMQNRIVVSPMGTWSAEHGHLTDFHLVHYGELAFRGPGLTVIEATSVLPNGRTSPQDSGLWADSQIAPLKRVVDWIHSRSQKVGIQLGHAGRKSSMLAPEMAPTRAPAIATESEGGWPDDVWAPSALPYSREYVTPKPLSVEGIRCLVQAFADATRRAVQAGVDFIELHAAHGYLAHQFLSPLTNTRTDEYGGSFENRIRFLLECVEAVRAEMPSSIPLSIRISATEWMEWAVERPSWDMEQSLRLAKILADMGVDILDVSSGGNHSEQRILLEPNYQLDLAHSIRQALRRDGIGMLVAAVGFIDSPEVARKTTQATDGEDEKRTADLAFVGRACLRDPSFVLRSAKELGVAVQWPFQFQMALRKRLM</sequence>
<organism evidence="2 3">
    <name type="scientific">Exophiala mesophila</name>
    <name type="common">Black yeast-like fungus</name>
    <dbReference type="NCBI Taxonomy" id="212818"/>
    <lineage>
        <taxon>Eukaryota</taxon>
        <taxon>Fungi</taxon>
        <taxon>Dikarya</taxon>
        <taxon>Ascomycota</taxon>
        <taxon>Pezizomycotina</taxon>
        <taxon>Eurotiomycetes</taxon>
        <taxon>Chaetothyriomycetidae</taxon>
        <taxon>Chaetothyriales</taxon>
        <taxon>Herpotrichiellaceae</taxon>
        <taxon>Exophiala</taxon>
    </lineage>
</organism>
<dbReference type="Proteomes" id="UP000054302">
    <property type="component" value="Unassembled WGS sequence"/>
</dbReference>
<dbReference type="GO" id="GO:0010181">
    <property type="term" value="F:FMN binding"/>
    <property type="evidence" value="ECO:0007669"/>
    <property type="project" value="InterPro"/>
</dbReference>
<name>A0A0D1ZRC4_EXOME</name>
<dbReference type="GO" id="GO:0003959">
    <property type="term" value="F:NADPH dehydrogenase activity"/>
    <property type="evidence" value="ECO:0007669"/>
    <property type="project" value="InterPro"/>
</dbReference>
<dbReference type="OMA" id="PGHRCIL"/>
<proteinExistence type="predicted"/>
<dbReference type="InterPro" id="IPR001155">
    <property type="entry name" value="OxRdtase_FMN_N"/>
</dbReference>
<protein>
    <recommendedName>
        <fullName evidence="1">NADH:flavin oxidoreductase/NADH oxidase N-terminal domain-containing protein</fullName>
    </recommendedName>
</protein>
<feature type="domain" description="NADH:flavin oxidoreductase/NADH oxidase N-terminal" evidence="1">
    <location>
        <begin position="29"/>
        <end position="386"/>
    </location>
</feature>
<dbReference type="GeneID" id="27318196"/>
<dbReference type="RefSeq" id="XP_016228063.1">
    <property type="nucleotide sequence ID" value="XM_016364414.1"/>
</dbReference>
<dbReference type="STRING" id="212818.A0A0D1ZRC4"/>
<dbReference type="PANTHER" id="PTHR43303">
    <property type="entry name" value="NADPH DEHYDROGENASE C23G7.10C-RELATED"/>
    <property type="match status" value="1"/>
</dbReference>
<dbReference type="InterPro" id="IPR013785">
    <property type="entry name" value="Aldolase_TIM"/>
</dbReference>